<dbReference type="Gene3D" id="3.40.50.620">
    <property type="entry name" value="HUPs"/>
    <property type="match status" value="1"/>
</dbReference>
<feature type="domain" description="DUF218" evidence="2">
    <location>
        <begin position="98"/>
        <end position="241"/>
    </location>
</feature>
<evidence type="ECO:0000256" key="1">
    <source>
        <dbReference type="SAM" id="Phobius"/>
    </source>
</evidence>
<evidence type="ECO:0000259" key="2">
    <source>
        <dbReference type="Pfam" id="PF02698"/>
    </source>
</evidence>
<keyword evidence="1" id="KW-0812">Transmembrane</keyword>
<sequence length="271" mass="31883">MPYYIYVIIITLLEIALVLNVRYLFSKHPLPTLVAVIIFLFCLIPPIIKMHSEPHLSHFFTIYTAFIFSVDLMFLIIMGIYYFYVRYYSRDEKQSQADYIIVLGSKFMTDRIPPIMMSRLEKTVQTYNELKDKPFIIVSGGKSIGTDRTEASIMHRYLVEAGIPDERIIIEDKSVNTTENLEFCSIKIKKHWRKNKLPKILIVTSEFHIPRAKRFAQSIGVKANFIPSITMPIFKWPAMFREFTAIIWYYRYTIETVMMMIIVILICTFVP</sequence>
<proteinExistence type="predicted"/>
<dbReference type="OrthoDB" id="9782395at2"/>
<dbReference type="GO" id="GO:0000270">
    <property type="term" value="P:peptidoglycan metabolic process"/>
    <property type="evidence" value="ECO:0007669"/>
    <property type="project" value="TreeGrafter"/>
</dbReference>
<feature type="transmembrane region" description="Helical" evidence="1">
    <location>
        <begin position="6"/>
        <end position="25"/>
    </location>
</feature>
<dbReference type="EMBL" id="VDFM01000007">
    <property type="protein sequence ID" value="MQS52674.1"/>
    <property type="molecule type" value="Genomic_DNA"/>
</dbReference>
<evidence type="ECO:0000313" key="4">
    <source>
        <dbReference type="Proteomes" id="UP000380386"/>
    </source>
</evidence>
<keyword evidence="1" id="KW-0472">Membrane</keyword>
<dbReference type="GO" id="GO:0005886">
    <property type="term" value="C:plasma membrane"/>
    <property type="evidence" value="ECO:0007669"/>
    <property type="project" value="TreeGrafter"/>
</dbReference>
<dbReference type="PANTHER" id="PTHR30336">
    <property type="entry name" value="INNER MEMBRANE PROTEIN, PROBABLE PERMEASE"/>
    <property type="match status" value="1"/>
</dbReference>
<dbReference type="RefSeq" id="WP_153383185.1">
    <property type="nucleotide sequence ID" value="NZ_VDFM01000007.1"/>
</dbReference>
<comment type="caution">
    <text evidence="3">The sequence shown here is derived from an EMBL/GenBank/DDBJ whole genome shotgun (WGS) entry which is preliminary data.</text>
</comment>
<evidence type="ECO:0000313" key="3">
    <source>
        <dbReference type="EMBL" id="MQS52674.1"/>
    </source>
</evidence>
<gene>
    <name evidence="3" type="ORF">FHL02_06530</name>
</gene>
<feature type="transmembrane region" description="Helical" evidence="1">
    <location>
        <begin position="60"/>
        <end position="84"/>
    </location>
</feature>
<reference evidence="3 4" key="1">
    <citation type="journal article" date="2019" name="Syst. Appl. Microbiol.">
        <title>Polyphasic characterization of two novel Lactobacillus spp. isolated from blown salami packages: Description of Lactobacillus halodurans sp. nov. and Lactobacillus salsicarnum sp. nov.</title>
        <authorList>
            <person name="Schuster J.A."/>
            <person name="Klingl A."/>
            <person name="Vogel R.F."/>
            <person name="Ehrmann M.A."/>
        </authorList>
    </citation>
    <scope>NUCLEOTIDE SEQUENCE [LARGE SCALE GENOMIC DNA]</scope>
    <source>
        <strain evidence="3 4">TMW 1.2118</strain>
    </source>
</reference>
<name>A0A5P0ZI02_9LACO</name>
<dbReference type="InterPro" id="IPR003848">
    <property type="entry name" value="DUF218"/>
</dbReference>
<organism evidence="3 4">
    <name type="scientific">Companilactobacillus mishanensis</name>
    <dbReference type="NCBI Taxonomy" id="2486008"/>
    <lineage>
        <taxon>Bacteria</taxon>
        <taxon>Bacillati</taxon>
        <taxon>Bacillota</taxon>
        <taxon>Bacilli</taxon>
        <taxon>Lactobacillales</taxon>
        <taxon>Lactobacillaceae</taxon>
        <taxon>Companilactobacillus</taxon>
    </lineage>
</organism>
<feature type="transmembrane region" description="Helical" evidence="1">
    <location>
        <begin position="32"/>
        <end position="48"/>
    </location>
</feature>
<keyword evidence="1" id="KW-1133">Transmembrane helix</keyword>
<protein>
    <submittedName>
        <fullName evidence="3">YdcF family protein</fullName>
    </submittedName>
</protein>
<dbReference type="Pfam" id="PF02698">
    <property type="entry name" value="DUF218"/>
    <property type="match status" value="1"/>
</dbReference>
<accession>A0A5P0ZI02</accession>
<dbReference type="InterPro" id="IPR014729">
    <property type="entry name" value="Rossmann-like_a/b/a_fold"/>
</dbReference>
<dbReference type="InterPro" id="IPR051599">
    <property type="entry name" value="Cell_Envelope_Assoc"/>
</dbReference>
<dbReference type="GO" id="GO:0043164">
    <property type="term" value="P:Gram-negative-bacterium-type cell wall biogenesis"/>
    <property type="evidence" value="ECO:0007669"/>
    <property type="project" value="TreeGrafter"/>
</dbReference>
<dbReference type="Proteomes" id="UP000380386">
    <property type="component" value="Unassembled WGS sequence"/>
</dbReference>
<dbReference type="CDD" id="cd06259">
    <property type="entry name" value="YdcF-like"/>
    <property type="match status" value="1"/>
</dbReference>
<dbReference type="AlphaFoldDB" id="A0A5P0ZI02"/>
<dbReference type="PANTHER" id="PTHR30336:SF4">
    <property type="entry name" value="ENVELOPE BIOGENESIS FACTOR ELYC"/>
    <property type="match status" value="1"/>
</dbReference>
<feature type="transmembrane region" description="Helical" evidence="1">
    <location>
        <begin position="249"/>
        <end position="270"/>
    </location>
</feature>